<proteinExistence type="predicted"/>
<dbReference type="InterPro" id="IPR004330">
    <property type="entry name" value="FAR1_DNA_bnd_dom"/>
</dbReference>
<dbReference type="Proteomes" id="UP001652660">
    <property type="component" value="Chromosome 1e"/>
</dbReference>
<reference evidence="4" key="2">
    <citation type="submission" date="2025-08" db="UniProtKB">
        <authorList>
            <consortium name="RefSeq"/>
        </authorList>
    </citation>
    <scope>IDENTIFICATION</scope>
    <source>
        <tissue evidence="4">Leaves</tissue>
    </source>
</reference>
<feature type="domain" description="MULE transposase" evidence="2">
    <location>
        <begin position="196"/>
        <end position="285"/>
    </location>
</feature>
<evidence type="ECO:0000313" key="4">
    <source>
        <dbReference type="RefSeq" id="XP_071905832.1"/>
    </source>
</evidence>
<name>A0ABM4UEW5_COFAR</name>
<evidence type="ECO:0000259" key="2">
    <source>
        <dbReference type="Pfam" id="PF10551"/>
    </source>
</evidence>
<feature type="domain" description="FAR1" evidence="1">
    <location>
        <begin position="11"/>
        <end position="101"/>
    </location>
</feature>
<dbReference type="PANTHER" id="PTHR47718:SF13">
    <property type="entry name" value="OS09G0290500 PROTEIN"/>
    <property type="match status" value="1"/>
</dbReference>
<sequence>MTFDTMEEAETFYLLFARATGFSVQKGYEFEDDNGRVRYRQWVCSREGQRDPKRMNREDRRKEPRLDTRVDCQATLKKRYAPEEDKYVVSEFVRLHTHKLACPSTTIFLKCHRKCGGYQNVPFTMKDLYNRINTGRMEEIADKDADDAIAYLFVKKDVDPEVYFNFTVTYDGRLGRLFWSDSRSREDYKCYGDAIVFYSTFTTNRYRHPVVVMCGINNHFCTSVFACSTVPDEEVETYEWILNNFLEAMDSKQPLSVVLDGAPQMRKAIKRCFPNAKYRLCSWHIQ</sequence>
<dbReference type="Pfam" id="PF10551">
    <property type="entry name" value="MULE"/>
    <property type="match status" value="1"/>
</dbReference>
<dbReference type="PANTHER" id="PTHR47718">
    <property type="entry name" value="OS01G0519700 PROTEIN"/>
    <property type="match status" value="1"/>
</dbReference>
<evidence type="ECO:0000313" key="3">
    <source>
        <dbReference type="Proteomes" id="UP001652660"/>
    </source>
</evidence>
<dbReference type="RefSeq" id="XP_071905832.1">
    <property type="nucleotide sequence ID" value="XM_072049731.1"/>
</dbReference>
<keyword evidence="3" id="KW-1185">Reference proteome</keyword>
<organism evidence="3 4">
    <name type="scientific">Coffea arabica</name>
    <name type="common">Arabian coffee</name>
    <dbReference type="NCBI Taxonomy" id="13443"/>
    <lineage>
        <taxon>Eukaryota</taxon>
        <taxon>Viridiplantae</taxon>
        <taxon>Streptophyta</taxon>
        <taxon>Embryophyta</taxon>
        <taxon>Tracheophyta</taxon>
        <taxon>Spermatophyta</taxon>
        <taxon>Magnoliopsida</taxon>
        <taxon>eudicotyledons</taxon>
        <taxon>Gunneridae</taxon>
        <taxon>Pentapetalae</taxon>
        <taxon>asterids</taxon>
        <taxon>lamiids</taxon>
        <taxon>Gentianales</taxon>
        <taxon>Rubiaceae</taxon>
        <taxon>Ixoroideae</taxon>
        <taxon>Gardenieae complex</taxon>
        <taxon>Bertiereae - Coffeeae clade</taxon>
        <taxon>Coffeeae</taxon>
        <taxon>Coffea</taxon>
    </lineage>
</organism>
<dbReference type="Pfam" id="PF03101">
    <property type="entry name" value="FAR1"/>
    <property type="match status" value="1"/>
</dbReference>
<accession>A0ABM4UEW5</accession>
<gene>
    <name evidence="4" type="primary">LOC140007041</name>
</gene>
<evidence type="ECO:0000259" key="1">
    <source>
        <dbReference type="Pfam" id="PF03101"/>
    </source>
</evidence>
<protein>
    <submittedName>
        <fullName evidence="4">Protein FAR1-RELATED SEQUENCE 5-like</fullName>
    </submittedName>
</protein>
<reference evidence="3" key="1">
    <citation type="journal article" date="2025" name="Foods">
        <title>Unveiling the Microbial Signatures of Arabica Coffee Cherries: Insights into Ripeness Specific Diversity, Functional Traits, and Implications for Quality and Safety.</title>
        <authorList>
            <consortium name="RefSeq"/>
            <person name="Tenea G.N."/>
            <person name="Cifuentes V."/>
            <person name="Reyes P."/>
            <person name="Cevallos-Vallejos M."/>
        </authorList>
    </citation>
    <scope>NUCLEOTIDE SEQUENCE [LARGE SCALE GENOMIC DNA]</scope>
</reference>
<dbReference type="GeneID" id="140007041"/>
<dbReference type="InterPro" id="IPR018289">
    <property type="entry name" value="MULE_transposase_dom"/>
</dbReference>